<protein>
    <recommendedName>
        <fullName evidence="5 9">Orotate phosphoribosyltransferase</fullName>
        <shortName evidence="9">OPRT</shortName>
        <shortName evidence="9">OPRTase</shortName>
        <ecNumber evidence="5 9">2.4.2.10</ecNumber>
    </recommendedName>
</protein>
<comment type="catalytic activity">
    <reaction evidence="9">
        <text>orotidine 5'-phosphate + diphosphate = orotate + 5-phospho-alpha-D-ribose 1-diphosphate</text>
        <dbReference type="Rhea" id="RHEA:10380"/>
        <dbReference type="ChEBI" id="CHEBI:30839"/>
        <dbReference type="ChEBI" id="CHEBI:33019"/>
        <dbReference type="ChEBI" id="CHEBI:57538"/>
        <dbReference type="ChEBI" id="CHEBI:58017"/>
        <dbReference type="EC" id="2.4.2.10"/>
    </reaction>
</comment>
<keyword evidence="7 9" id="KW-0808">Transferase</keyword>
<evidence type="ECO:0000256" key="5">
    <source>
        <dbReference type="ARBA" id="ARBA00011971"/>
    </source>
</evidence>
<dbReference type="InterPro" id="IPR023031">
    <property type="entry name" value="OPRT"/>
</dbReference>
<evidence type="ECO:0000256" key="6">
    <source>
        <dbReference type="ARBA" id="ARBA00022676"/>
    </source>
</evidence>
<feature type="binding site" description="in other chain" evidence="9">
    <location>
        <position position="26"/>
    </location>
    <ligand>
        <name>5-phospho-alpha-D-ribose 1-diphosphate</name>
        <dbReference type="ChEBI" id="CHEBI:58017"/>
        <note>ligand shared between dimeric partners</note>
    </ligand>
</feature>
<comment type="similarity">
    <text evidence="3 9">Belongs to the purine/pyrimidine phosphoribosyltransferase family. PyrE subfamily.</text>
</comment>
<comment type="pathway">
    <text evidence="2 9">Pyrimidine metabolism; UMP biosynthesis via de novo pathway; UMP from orotate: step 1/2.</text>
</comment>
<accession>A0A090BWJ1</accession>
<dbReference type="InterPro" id="IPR029057">
    <property type="entry name" value="PRTase-like"/>
</dbReference>
<evidence type="ECO:0000313" key="11">
    <source>
        <dbReference type="Proteomes" id="UP000031627"/>
    </source>
</evidence>
<dbReference type="HOGENOM" id="CLU_074878_0_1_6"/>
<evidence type="ECO:0000256" key="2">
    <source>
        <dbReference type="ARBA" id="ARBA00004889"/>
    </source>
</evidence>
<sequence>MNNWKDDFIKFAISKKVLRFGKFFLKSGRISPYFFNIGALNNGKDLNILGEFYAKVLININVDFNLLFGAPYKGIISAIVTSMSLYNTYNRKVNYSFNRKEQKKHGEQGLLIGSSFQKKKIILIDDVITSGSSIKELINNVCNYKKTSIVGILIAFNRQEKKNNDFFVSSDTLQKYCIYSIITLNDVINYMQKNIEYNQELIAIDTYKKIYGL</sequence>
<dbReference type="PANTHER" id="PTHR46683">
    <property type="entry name" value="OROTATE PHOSPHORIBOSYLTRANSFERASE 1-RELATED"/>
    <property type="match status" value="1"/>
</dbReference>
<dbReference type="Proteomes" id="UP000031627">
    <property type="component" value="Chromosome"/>
</dbReference>
<organism evidence="10 11">
    <name type="scientific">Candidatus Tachikawaea gelatinosa</name>
    <dbReference type="NCBI Taxonomy" id="1410383"/>
    <lineage>
        <taxon>Bacteria</taxon>
        <taxon>Pseudomonadati</taxon>
        <taxon>Pseudomonadota</taxon>
        <taxon>Gammaproteobacteria</taxon>
        <taxon>Enterobacterales</taxon>
        <taxon>Enterobacteriaceae</taxon>
        <taxon>Candidatus Tachikawaea</taxon>
    </lineage>
</organism>
<feature type="binding site" evidence="9">
    <location>
        <position position="105"/>
    </location>
    <ligand>
        <name>5-phospho-alpha-D-ribose 1-diphosphate</name>
        <dbReference type="ChEBI" id="CHEBI:58017"/>
        <note>ligand shared between dimeric partners</note>
    </ligand>
</feature>
<comment type="function">
    <text evidence="1 9">Catalyzes the transfer of a ribosyl phosphate group from 5-phosphoribose 1-diphosphate to orotate, leading to the formation of orotidine monophosphate (OMP).</text>
</comment>
<keyword evidence="11" id="KW-1185">Reference proteome</keyword>
<evidence type="ECO:0000256" key="1">
    <source>
        <dbReference type="ARBA" id="ARBA00003769"/>
    </source>
</evidence>
<evidence type="ECO:0000256" key="7">
    <source>
        <dbReference type="ARBA" id="ARBA00022679"/>
    </source>
</evidence>
<keyword evidence="6 9" id="KW-0328">Glycosyltransferase</keyword>
<dbReference type="CDD" id="cd06223">
    <property type="entry name" value="PRTases_typeI"/>
    <property type="match status" value="1"/>
</dbReference>
<evidence type="ECO:0000256" key="8">
    <source>
        <dbReference type="ARBA" id="ARBA00022975"/>
    </source>
</evidence>
<feature type="binding site" description="in other chain" evidence="9">
    <location>
        <begin position="72"/>
        <end position="73"/>
    </location>
    <ligand>
        <name>5-phospho-alpha-D-ribose 1-diphosphate</name>
        <dbReference type="ChEBI" id="CHEBI:58017"/>
        <note>ligand shared between dimeric partners</note>
    </ligand>
</feature>
<dbReference type="UniPathway" id="UPA00070">
    <property type="reaction ID" value="UER00119"/>
</dbReference>
<reference evidence="10 11" key="2">
    <citation type="journal article" date="2014" name="Curr. Biol.">
        <title>Symbiont-Supplemented Maternal Investment Underpinning Host's Ecological Adaptation.</title>
        <authorList>
            <person name="Kaiwa N."/>
            <person name="Hosokawa T."/>
            <person name="Nikoh N."/>
            <person name="Tanahashi M."/>
            <person name="Moriyama M."/>
            <person name="Meng X.Y."/>
            <person name="Maeda T."/>
            <person name="Yamaguchi K."/>
            <person name="Shigenobu S."/>
            <person name="Ito M."/>
            <person name="Fukatsu T."/>
        </authorList>
    </citation>
    <scope>NUCLEOTIDE SEQUENCE [LARGE SCALE GENOMIC DNA]</scope>
    <source>
        <strain evidence="10 11">UwTKB</strain>
    </source>
</reference>
<dbReference type="InterPro" id="IPR000836">
    <property type="entry name" value="PRTase_dom"/>
</dbReference>
<evidence type="ECO:0000256" key="4">
    <source>
        <dbReference type="ARBA" id="ARBA00011738"/>
    </source>
</evidence>
<dbReference type="AlphaFoldDB" id="A0A090BWJ1"/>
<dbReference type="Gene3D" id="3.40.50.2020">
    <property type="match status" value="1"/>
</dbReference>
<dbReference type="GO" id="GO:0044205">
    <property type="term" value="P:'de novo' UMP biosynthetic process"/>
    <property type="evidence" value="ECO:0007669"/>
    <property type="project" value="UniProtKB-UniRule"/>
</dbReference>
<comment type="cofactor">
    <cofactor evidence="9">
        <name>Mg(2+)</name>
        <dbReference type="ChEBI" id="CHEBI:18420"/>
    </cofactor>
</comment>
<dbReference type="GO" id="GO:0004588">
    <property type="term" value="F:orotate phosphoribosyltransferase activity"/>
    <property type="evidence" value="ECO:0007669"/>
    <property type="project" value="UniProtKB-UniRule"/>
</dbReference>
<evidence type="ECO:0000256" key="3">
    <source>
        <dbReference type="ARBA" id="ARBA00006340"/>
    </source>
</evidence>
<dbReference type="SUPFAM" id="SSF53271">
    <property type="entry name" value="PRTase-like"/>
    <property type="match status" value="1"/>
</dbReference>
<dbReference type="GO" id="GO:0005737">
    <property type="term" value="C:cytoplasm"/>
    <property type="evidence" value="ECO:0007669"/>
    <property type="project" value="TreeGrafter"/>
</dbReference>
<dbReference type="EMBL" id="AP014521">
    <property type="protein sequence ID" value="BAP58696.1"/>
    <property type="molecule type" value="Genomic_DNA"/>
</dbReference>
<comment type="subunit">
    <text evidence="4 9">Homodimer.</text>
</comment>
<reference evidence="11" key="1">
    <citation type="submission" date="2013-11" db="EMBL/GenBank/DDBJ databases">
        <title>Symbiont-containing voluminous jelly as an extraordinary maternal gift for overwintering insect nymphs.</title>
        <authorList>
            <person name="Kaiwa N."/>
            <person name="Hosokawa T."/>
            <person name="Nikoh N."/>
            <person name="Meng X.Y."/>
            <person name="Tanahashi M."/>
            <person name="Moriyama M."/>
            <person name="Maeda T."/>
            <person name="Yamaguchi K."/>
            <person name="Shigenobu S."/>
            <person name="Ito M."/>
            <person name="Fukatsu T."/>
        </authorList>
    </citation>
    <scope>NUCLEOTIDE SEQUENCE [LARGE SCALE GENOMIC DNA]</scope>
    <source>
        <strain evidence="11">UwTKB</strain>
    </source>
</reference>
<dbReference type="RefSeq" id="WP_041063217.1">
    <property type="nucleotide sequence ID" value="NZ_AP014521.1"/>
</dbReference>
<dbReference type="InterPro" id="IPR004467">
    <property type="entry name" value="Or_phspho_trans_dom"/>
</dbReference>
<name>A0A090BWJ1_9ENTR</name>
<dbReference type="PANTHER" id="PTHR46683:SF1">
    <property type="entry name" value="OROTATE PHOSPHORIBOSYLTRANSFERASE 1-RELATED"/>
    <property type="match status" value="1"/>
</dbReference>
<dbReference type="OrthoDB" id="9779060at2"/>
<evidence type="ECO:0000313" key="10">
    <source>
        <dbReference type="EMBL" id="BAP58696.1"/>
    </source>
</evidence>
<gene>
    <name evidence="9 10" type="primary">pyrE</name>
    <name evidence="10" type="ORF">TGUWTKB_4700</name>
</gene>
<keyword evidence="8 9" id="KW-0665">Pyrimidine biosynthesis</keyword>
<feature type="binding site" evidence="9">
    <location>
        <position position="99"/>
    </location>
    <ligand>
        <name>5-phospho-alpha-D-ribose 1-diphosphate</name>
        <dbReference type="ChEBI" id="CHEBI:58017"/>
        <note>ligand shared between dimeric partners</note>
    </ligand>
</feature>
<evidence type="ECO:0000256" key="9">
    <source>
        <dbReference type="HAMAP-Rule" id="MF_01208"/>
    </source>
</evidence>
<dbReference type="HAMAP" id="MF_01208">
    <property type="entry name" value="PyrE"/>
    <property type="match status" value="1"/>
</dbReference>
<dbReference type="GO" id="GO:0000287">
    <property type="term" value="F:magnesium ion binding"/>
    <property type="evidence" value="ECO:0007669"/>
    <property type="project" value="UniProtKB-UniRule"/>
</dbReference>
<dbReference type="EC" id="2.4.2.10" evidence="5 9"/>
<feature type="binding site" evidence="9">
    <location>
        <begin position="34"/>
        <end position="35"/>
    </location>
    <ligand>
        <name>orotate</name>
        <dbReference type="ChEBI" id="CHEBI:30839"/>
    </ligand>
</feature>
<feature type="binding site" evidence="9">
    <location>
        <position position="103"/>
    </location>
    <ligand>
        <name>5-phospho-alpha-D-ribose 1-diphosphate</name>
        <dbReference type="ChEBI" id="CHEBI:58017"/>
        <note>ligand shared between dimeric partners</note>
    </ligand>
</feature>
<dbReference type="STRING" id="1410383.TGUWTKB_4700"/>
<dbReference type="GO" id="GO:0006207">
    <property type="term" value="P:'de novo' pyrimidine nucleobase biosynthetic process"/>
    <property type="evidence" value="ECO:0007669"/>
    <property type="project" value="TreeGrafter"/>
</dbReference>
<feature type="binding site" evidence="9">
    <location>
        <position position="158"/>
    </location>
    <ligand>
        <name>orotate</name>
        <dbReference type="ChEBI" id="CHEBI:30839"/>
    </ligand>
</feature>
<feature type="binding site" description="in other chain" evidence="9">
    <location>
        <position position="100"/>
    </location>
    <ligand>
        <name>5-phospho-alpha-D-ribose 1-diphosphate</name>
        <dbReference type="ChEBI" id="CHEBI:58017"/>
        <note>ligand shared between dimeric partners</note>
    </ligand>
</feature>
<keyword evidence="9" id="KW-0460">Magnesium</keyword>
<dbReference type="KEGG" id="sbw:TGUWTKB_4700"/>
<proteinExistence type="inferred from homology"/>
<dbReference type="NCBIfam" id="TIGR00336">
    <property type="entry name" value="pyrE"/>
    <property type="match status" value="1"/>
</dbReference>
<dbReference type="GO" id="GO:0046132">
    <property type="term" value="P:pyrimidine ribonucleoside biosynthetic process"/>
    <property type="evidence" value="ECO:0007669"/>
    <property type="project" value="TreeGrafter"/>
</dbReference>
<feature type="binding site" evidence="9">
    <location>
        <position position="129"/>
    </location>
    <ligand>
        <name>orotate</name>
        <dbReference type="ChEBI" id="CHEBI:30839"/>
    </ligand>
</feature>
<feature type="binding site" description="in other chain" evidence="9">
    <location>
        <begin position="125"/>
        <end position="133"/>
    </location>
    <ligand>
        <name>5-phospho-alpha-D-ribose 1-diphosphate</name>
        <dbReference type="ChEBI" id="CHEBI:58017"/>
        <note>ligand shared between dimeric partners</note>
    </ligand>
</feature>